<protein>
    <recommendedName>
        <fullName evidence="4">Pep3/Vps18 beta-propeller domain-containing protein</fullName>
    </recommendedName>
</protein>
<name>A0A1A0HE78_9ASCO</name>
<accession>A0A1A0HE78</accession>
<keyword evidence="2" id="KW-0863">Zinc-finger</keyword>
<comment type="caution">
    <text evidence="5">The sequence shown here is derived from an EMBL/GenBank/DDBJ whole genome shotgun (WGS) entry which is preliminary data.</text>
</comment>
<dbReference type="InterPro" id="IPR007810">
    <property type="entry name" value="Pep3/Vps18_beta-prop"/>
</dbReference>
<dbReference type="Proteomes" id="UP000092555">
    <property type="component" value="Unassembled WGS sequence"/>
</dbReference>
<dbReference type="GO" id="GO:0008270">
    <property type="term" value="F:zinc ion binding"/>
    <property type="evidence" value="ECO:0007669"/>
    <property type="project" value="UniProtKB-KW"/>
</dbReference>
<dbReference type="GO" id="GO:0005768">
    <property type="term" value="C:endosome"/>
    <property type="evidence" value="ECO:0007669"/>
    <property type="project" value="TreeGrafter"/>
</dbReference>
<dbReference type="GO" id="GO:0006904">
    <property type="term" value="P:vesicle docking involved in exocytosis"/>
    <property type="evidence" value="ECO:0007669"/>
    <property type="project" value="TreeGrafter"/>
</dbReference>
<evidence type="ECO:0000259" key="4">
    <source>
        <dbReference type="Pfam" id="PF05131"/>
    </source>
</evidence>
<dbReference type="OrthoDB" id="1845386at2759"/>
<dbReference type="GO" id="GO:0030897">
    <property type="term" value="C:HOPS complex"/>
    <property type="evidence" value="ECO:0007669"/>
    <property type="project" value="TreeGrafter"/>
</dbReference>
<gene>
    <name evidence="5" type="ORF">METBIDRAFT_40315</name>
</gene>
<dbReference type="PANTHER" id="PTHR23323">
    <property type="entry name" value="VACUOLAR PROTEIN SORTING-ASSOCIATED PROTEIN"/>
    <property type="match status" value="1"/>
</dbReference>
<dbReference type="GO" id="GO:0048284">
    <property type="term" value="P:organelle fusion"/>
    <property type="evidence" value="ECO:0007669"/>
    <property type="project" value="TreeGrafter"/>
</dbReference>
<dbReference type="GO" id="GO:0030674">
    <property type="term" value="F:protein-macromolecule adaptor activity"/>
    <property type="evidence" value="ECO:0007669"/>
    <property type="project" value="TreeGrafter"/>
</dbReference>
<evidence type="ECO:0000313" key="6">
    <source>
        <dbReference type="Proteomes" id="UP000092555"/>
    </source>
</evidence>
<keyword evidence="3" id="KW-0862">Zinc</keyword>
<dbReference type="STRING" id="869754.A0A1A0HE78"/>
<dbReference type="RefSeq" id="XP_018712704.1">
    <property type="nucleotide sequence ID" value="XM_018857257.1"/>
</dbReference>
<sequence length="1062" mass="121121">MNSTQLDVPFSSVLRDVAPQINLELVQLQFDISNEVRDLLVEKNMMFILTTSAVFRIDLSDPLSVTRVMLPGEVADNLILTNSWLHLNGEILIIQMNSCYHYLLHSSYNKFKPLPRFKGLKIEHVVFGNSTNSIGDLIIATKEGIVYVASVKCHDPETQGNKRDDKFIRQIHNMKEKISGIIFHKDCSVQIFTSSGRTSVWACQLTTLQDIMQALRQTPLESKVLFKQNMEYHFYASSSTYYCISPESGKVHSNDLQFYLSSSKVIDWGDYNIRLGKLSMVTTDHYLLYLSADSRNLIGLSKLLESAPLVVPLTPTVGNESVLGLTAESNGQTRWLFTNSNIYEITVSNEYLSLWFSFYKLGDYDTALKMVESEKSNEACAIRNLIYAKQAYELLREGGFGVEVSEESSTELKQRFDSLKRGIELLAKLQEPFEKVALMLLSIDEERAFSGSTSRGLLREYLLLKMHQSRHGEERMNKTILSAWVVKCFLQAMQTINLQSMSGINSDTKLETRTKSKNTIGNLGISLLSFLKGNLQFVDKPTIYELMKKAHLDEILLSFADLLQDYEFIARHHIECESWSEAIQTIRKIHGQKNQNSNEIILEASFPMLSKCPQATIDFWLSLDDFDFEIILPAIIHFNQLHRTLPYGKNPTLTFLLKIICEKGKSSMLLNNQYLLLLISQSVFHEESEVTKDVMRTLEFLRSNVNGIERGRPFDSNLILRSCLRFKRIEPAVSILVNDLKQYETALKLALSKGSSYLGELVLRQFDENWHNHDAAELSKNERELEDLSTRNDSSTRLENDTLRVRKTLWFEYARYLIERASRGSDPDTPPVNEYETSVIQSSISARVKEKVPVGETSRLGGVMTHLFSLSKAYGGTNDLISFKDFLPLLPESVLVSHFRNDIVQSLHYYNRHINHLALEMQDSSVTASKLRSQVAKTHSDAAKGIVYTIIEPGESCCLCGNILVEKNILLFQNCHHGCHKDCAARFFLQLNGNYRFKKLFQNFKHSFDLELKKSLDDFLTSACPLCNDSNINTLEDESFTLEKNKEELADWSIAHVTFSRS</sequence>
<evidence type="ECO:0000313" key="5">
    <source>
        <dbReference type="EMBL" id="OBA22208.1"/>
    </source>
</evidence>
<keyword evidence="6" id="KW-1185">Reference proteome</keyword>
<dbReference type="Pfam" id="PF05131">
    <property type="entry name" value="Pep3_Vps18"/>
    <property type="match status" value="1"/>
</dbReference>
<proteinExistence type="predicted"/>
<reference evidence="5 6" key="1">
    <citation type="submission" date="2016-05" db="EMBL/GenBank/DDBJ databases">
        <title>Comparative genomics of biotechnologically important yeasts.</title>
        <authorList>
            <consortium name="DOE Joint Genome Institute"/>
            <person name="Riley R."/>
            <person name="Haridas S."/>
            <person name="Wolfe K.H."/>
            <person name="Lopes M.R."/>
            <person name="Hittinger C.T."/>
            <person name="Goker M."/>
            <person name="Salamov A."/>
            <person name="Wisecaver J."/>
            <person name="Long T.M."/>
            <person name="Aerts A.L."/>
            <person name="Barry K."/>
            <person name="Choi C."/>
            <person name="Clum A."/>
            <person name="Coughlan A.Y."/>
            <person name="Deshpande S."/>
            <person name="Douglass A.P."/>
            <person name="Hanson S.J."/>
            <person name="Klenk H.-P."/>
            <person name="LaButti K."/>
            <person name="Lapidus A."/>
            <person name="Lindquist E."/>
            <person name="Lipzen A."/>
            <person name="Meier-kolthoff J.P."/>
            <person name="Ohm R.A."/>
            <person name="Otillar R.P."/>
            <person name="Pangilinan J."/>
            <person name="Peng Y."/>
            <person name="Rokas A."/>
            <person name="Rosa C.A."/>
            <person name="Scheuner C."/>
            <person name="Sibirny A.A."/>
            <person name="Slot J.C."/>
            <person name="Stielow J.B."/>
            <person name="Sun H."/>
            <person name="Kurtzman C.P."/>
            <person name="Blackwell M."/>
            <person name="Grigoriev I.V."/>
            <person name="Jeffries T.W."/>
        </authorList>
    </citation>
    <scope>NUCLEOTIDE SEQUENCE [LARGE SCALE GENOMIC DNA]</scope>
    <source>
        <strain evidence="5 6">NRRL YB-4993</strain>
    </source>
</reference>
<organism evidence="5 6">
    <name type="scientific">Metschnikowia bicuspidata var. bicuspidata NRRL YB-4993</name>
    <dbReference type="NCBI Taxonomy" id="869754"/>
    <lineage>
        <taxon>Eukaryota</taxon>
        <taxon>Fungi</taxon>
        <taxon>Dikarya</taxon>
        <taxon>Ascomycota</taxon>
        <taxon>Saccharomycotina</taxon>
        <taxon>Pichiomycetes</taxon>
        <taxon>Metschnikowiaceae</taxon>
        <taxon>Metschnikowia</taxon>
    </lineage>
</organism>
<dbReference type="GO" id="GO:0007032">
    <property type="term" value="P:endosome organization"/>
    <property type="evidence" value="ECO:0007669"/>
    <property type="project" value="TreeGrafter"/>
</dbReference>
<feature type="domain" description="Pep3/Vps18 beta-propeller" evidence="4">
    <location>
        <begin position="19"/>
        <end position="347"/>
    </location>
</feature>
<dbReference type="EMBL" id="LXTC01000002">
    <property type="protein sequence ID" value="OBA22208.1"/>
    <property type="molecule type" value="Genomic_DNA"/>
</dbReference>
<evidence type="ECO:0000256" key="3">
    <source>
        <dbReference type="ARBA" id="ARBA00022833"/>
    </source>
</evidence>
<dbReference type="GeneID" id="30030233"/>
<dbReference type="PANTHER" id="PTHR23323:SF26">
    <property type="entry name" value="VACUOLAR PROTEIN SORTING-ASSOCIATED PROTEIN 18 HOMOLOG"/>
    <property type="match status" value="1"/>
</dbReference>
<keyword evidence="1" id="KW-0479">Metal-binding</keyword>
<dbReference type="AlphaFoldDB" id="A0A1A0HE78"/>
<evidence type="ECO:0000256" key="1">
    <source>
        <dbReference type="ARBA" id="ARBA00022723"/>
    </source>
</evidence>
<evidence type="ECO:0000256" key="2">
    <source>
        <dbReference type="ARBA" id="ARBA00022771"/>
    </source>
</evidence>
<dbReference type="GO" id="GO:0007033">
    <property type="term" value="P:vacuole organization"/>
    <property type="evidence" value="ECO:0007669"/>
    <property type="project" value="TreeGrafter"/>
</dbReference>